<dbReference type="PANTHER" id="PTHR32116">
    <property type="entry name" value="GALACTURONOSYLTRANSFERASE 4-RELATED"/>
    <property type="match status" value="1"/>
</dbReference>
<dbReference type="EC" id="2.4.1.-" evidence="13"/>
<feature type="compositionally biased region" description="Polar residues" evidence="14">
    <location>
        <begin position="96"/>
        <end position="109"/>
    </location>
</feature>
<keyword evidence="4 13" id="KW-0328">Glycosyltransferase</keyword>
<keyword evidence="10" id="KW-0472">Membrane</keyword>
<dbReference type="InterPro" id="IPR029044">
    <property type="entry name" value="Nucleotide-diphossugar_trans"/>
</dbReference>
<protein>
    <recommendedName>
        <fullName evidence="13">Hexosyltransferase</fullName>
        <ecNumber evidence="13">2.4.1.-</ecNumber>
    </recommendedName>
</protein>
<evidence type="ECO:0000256" key="11">
    <source>
        <dbReference type="ARBA" id="ARBA00023180"/>
    </source>
</evidence>
<evidence type="ECO:0000313" key="16">
    <source>
        <dbReference type="Proteomes" id="UP000813462"/>
    </source>
</evidence>
<sequence>MKLFRRCQRILILSLLSLSVFAPIVLVSHRLKYISSIGRKEFIEDLSNIKYRTDELRLEAIQQEASEDLKEPRLVVYEDMDLISVISHDSEKSKNAGDTTNALENSRNGTTHENKAADGQYQQRGVSYKSAEKEQFSQTVKKGQNILSTSNTVPDEKIKETKEVQYNHTVQTDPNVRSQSRKVTDENVKQMKDQVIRAKAYLKFASPGNNSQLVKELKLRIKELERVVGDATKDSDLSKSALQKMRYMESSLSKASQVFPDCSPMAAKLRAMTGSAEEQVQSQKKQASYLLHLAAGTTPKGLHCLSMRLTAEYFALEPEQRQLPNQQSLHDSELYHYVVFSDNILACAVVVNSTVSNAAEPEKIVLHVVTDSLNFPAISMWFLVNPPGKAKIQIQSTDSFEWLPTKYKNALMQNSSDPRYTSELNHLRFYLPNIFPKLSKIVLFDHDVVVQRDLTGLWKVNMKGKVNGAVGTCQRNEPSFRQMDTYINFSEPLVAKKFDVKTCTWAFGLNLFDLREWRRRNLTARYQKYLELGFRKPLWVAGTLPLGWLTFYNHTMNINTRWHILGLGYESGVARGNIERAAVIHYDGLMKPWLDIVIGKYKGYWSKYVNYDHPYLQQCNIHD</sequence>
<evidence type="ECO:0000256" key="12">
    <source>
        <dbReference type="ARBA" id="ARBA00023316"/>
    </source>
</evidence>
<dbReference type="GO" id="GO:0000139">
    <property type="term" value="C:Golgi membrane"/>
    <property type="evidence" value="ECO:0007669"/>
    <property type="project" value="UniProtKB-SubCell"/>
</dbReference>
<dbReference type="SMR" id="A0A978UR02"/>
<dbReference type="CDD" id="cd06429">
    <property type="entry name" value="GT8_like_1"/>
    <property type="match status" value="1"/>
</dbReference>
<keyword evidence="5" id="KW-0808">Transferase</keyword>
<keyword evidence="11" id="KW-0325">Glycoprotein</keyword>
<keyword evidence="7" id="KW-0735">Signal-anchor</keyword>
<feature type="region of interest" description="Disordered" evidence="14">
    <location>
        <begin position="88"/>
        <end position="122"/>
    </location>
</feature>
<evidence type="ECO:0000256" key="2">
    <source>
        <dbReference type="ARBA" id="ARBA00004877"/>
    </source>
</evidence>
<evidence type="ECO:0000256" key="3">
    <source>
        <dbReference type="ARBA" id="ARBA00006351"/>
    </source>
</evidence>
<reference evidence="15" key="1">
    <citation type="journal article" date="2021" name="Front. Plant Sci.">
        <title>Chromosome-Scale Genome Assembly for Chinese Sour Jujube and Insights Into Its Genome Evolution and Domestication Signature.</title>
        <authorList>
            <person name="Shen L.-Y."/>
            <person name="Luo H."/>
            <person name="Wang X.-L."/>
            <person name="Wang X.-M."/>
            <person name="Qiu X.-J."/>
            <person name="Liu H."/>
            <person name="Zhou S.-S."/>
            <person name="Jia K.-H."/>
            <person name="Nie S."/>
            <person name="Bao Y.-T."/>
            <person name="Zhang R.-G."/>
            <person name="Yun Q.-Z."/>
            <person name="Chai Y.-H."/>
            <person name="Lu J.-Y."/>
            <person name="Li Y."/>
            <person name="Zhao S.-W."/>
            <person name="Mao J.-F."/>
            <person name="Jia S.-G."/>
            <person name="Mao Y.-M."/>
        </authorList>
    </citation>
    <scope>NUCLEOTIDE SEQUENCE</scope>
    <source>
        <strain evidence="15">AT0</strain>
        <tissue evidence="15">Leaf</tissue>
    </source>
</reference>
<organism evidence="15 16">
    <name type="scientific">Ziziphus jujuba var. spinosa</name>
    <dbReference type="NCBI Taxonomy" id="714518"/>
    <lineage>
        <taxon>Eukaryota</taxon>
        <taxon>Viridiplantae</taxon>
        <taxon>Streptophyta</taxon>
        <taxon>Embryophyta</taxon>
        <taxon>Tracheophyta</taxon>
        <taxon>Spermatophyta</taxon>
        <taxon>Magnoliopsida</taxon>
        <taxon>eudicotyledons</taxon>
        <taxon>Gunneridae</taxon>
        <taxon>Pentapetalae</taxon>
        <taxon>rosids</taxon>
        <taxon>fabids</taxon>
        <taxon>Rosales</taxon>
        <taxon>Rhamnaceae</taxon>
        <taxon>Paliureae</taxon>
        <taxon>Ziziphus</taxon>
    </lineage>
</organism>
<dbReference type="Pfam" id="PF25557">
    <property type="entry name" value="GAUT_1"/>
    <property type="match status" value="1"/>
</dbReference>
<comment type="subcellular location">
    <subcellularLocation>
        <location evidence="1 13">Golgi apparatus membrane</location>
        <topology evidence="1 13">Single-pass type II membrane protein</topology>
    </subcellularLocation>
</comment>
<keyword evidence="6" id="KW-0812">Transmembrane</keyword>
<dbReference type="OrthoDB" id="411524at2759"/>
<name>A0A978UR02_ZIZJJ</name>
<evidence type="ECO:0000256" key="4">
    <source>
        <dbReference type="ARBA" id="ARBA00022676"/>
    </source>
</evidence>
<proteinExistence type="inferred from homology"/>
<evidence type="ECO:0000256" key="1">
    <source>
        <dbReference type="ARBA" id="ARBA00004323"/>
    </source>
</evidence>
<dbReference type="Pfam" id="PF01501">
    <property type="entry name" value="Glyco_transf_8"/>
    <property type="match status" value="1"/>
</dbReference>
<evidence type="ECO:0000256" key="5">
    <source>
        <dbReference type="ARBA" id="ARBA00022679"/>
    </source>
</evidence>
<comment type="similarity">
    <text evidence="3 13">Belongs to the glycosyltransferase 8 family.</text>
</comment>
<gene>
    <name evidence="15" type="ORF">FEM48_Zijuj09G0049000</name>
</gene>
<dbReference type="EMBL" id="JAEACU010000009">
    <property type="protein sequence ID" value="KAH7517302.1"/>
    <property type="molecule type" value="Genomic_DNA"/>
</dbReference>
<evidence type="ECO:0000256" key="6">
    <source>
        <dbReference type="ARBA" id="ARBA00022692"/>
    </source>
</evidence>
<evidence type="ECO:0000313" key="15">
    <source>
        <dbReference type="EMBL" id="KAH7517302.1"/>
    </source>
</evidence>
<accession>A0A978UR02</accession>
<dbReference type="AlphaFoldDB" id="A0A978UR02"/>
<dbReference type="SUPFAM" id="SSF53448">
    <property type="entry name" value="Nucleotide-diphospho-sugar transferases"/>
    <property type="match status" value="1"/>
</dbReference>
<dbReference type="Gene3D" id="3.90.550.10">
    <property type="entry name" value="Spore Coat Polysaccharide Biosynthesis Protein SpsA, Chain A"/>
    <property type="match status" value="1"/>
</dbReference>
<dbReference type="PANTHER" id="PTHR32116:SF0">
    <property type="entry name" value="GALACTURONOSYLTRANSFERASE 6-RELATED"/>
    <property type="match status" value="1"/>
</dbReference>
<keyword evidence="12 13" id="KW-0961">Cell wall biogenesis/degradation</keyword>
<comment type="caution">
    <text evidence="15">The sequence shown here is derived from an EMBL/GenBank/DDBJ whole genome shotgun (WGS) entry which is preliminary data.</text>
</comment>
<keyword evidence="9 13" id="KW-0333">Golgi apparatus</keyword>
<dbReference type="Proteomes" id="UP000813462">
    <property type="component" value="Unassembled WGS sequence"/>
</dbReference>
<evidence type="ECO:0000256" key="7">
    <source>
        <dbReference type="ARBA" id="ARBA00022968"/>
    </source>
</evidence>
<dbReference type="InterPro" id="IPR002495">
    <property type="entry name" value="Glyco_trans_8"/>
</dbReference>
<evidence type="ECO:0000256" key="8">
    <source>
        <dbReference type="ARBA" id="ARBA00022989"/>
    </source>
</evidence>
<keyword evidence="8" id="KW-1133">Transmembrane helix</keyword>
<evidence type="ECO:0000256" key="9">
    <source>
        <dbReference type="ARBA" id="ARBA00023034"/>
    </source>
</evidence>
<comment type="pathway">
    <text evidence="2 13">Glycan metabolism; pectin biosynthesis.</text>
</comment>
<evidence type="ECO:0000256" key="14">
    <source>
        <dbReference type="SAM" id="MobiDB-lite"/>
    </source>
</evidence>
<dbReference type="FunFam" id="3.90.550.10:FF:000056">
    <property type="entry name" value="Hexosyltransferase"/>
    <property type="match status" value="1"/>
</dbReference>
<dbReference type="InterPro" id="IPR029993">
    <property type="entry name" value="GAUT"/>
</dbReference>
<evidence type="ECO:0000256" key="10">
    <source>
        <dbReference type="ARBA" id="ARBA00023136"/>
    </source>
</evidence>
<dbReference type="GO" id="GO:0071555">
    <property type="term" value="P:cell wall organization"/>
    <property type="evidence" value="ECO:0007669"/>
    <property type="project" value="UniProtKB-KW"/>
</dbReference>
<dbReference type="GO" id="GO:0047262">
    <property type="term" value="F:polygalacturonate 4-alpha-galacturonosyltransferase activity"/>
    <property type="evidence" value="ECO:0007669"/>
    <property type="project" value="InterPro"/>
</dbReference>
<evidence type="ECO:0000256" key="13">
    <source>
        <dbReference type="RuleBase" id="RU362027"/>
    </source>
</evidence>